<evidence type="ECO:0000256" key="2">
    <source>
        <dbReference type="ARBA" id="ARBA00022737"/>
    </source>
</evidence>
<sequence length="571" mass="63389">MAAPRSLAYFDFCHNPHAGSLLQGLQELRSDNQLVDVTLCISGKEIPCHRNVLAACSEYFRAMFCNGHRESQEHKVTIHEINSDVMQLLVDYAYTSKVTITEDNAVKLLEGANFFQIQPVRDACVAFISNNLSAENCLQMMQVGNMLSSQDLEDKARVYAMKEFAEASKTPTFLSLTKDQVIALISSDELKAREEVVYTAVLAWINHDTRKRKKEMRELMELVRFPFMDKLYFLETVETNDAVRKSCRDLVMEAHKFHLFPGEVQSPRTVPRSASGWTETVLLIGGIKEEGTGGDNPTAYDDTVSTSYGYRVLAFINKDIVPVFAAVSLGIDGVIFSSGKDVLLFQPEIGLSFTGCSRLDALNTERRDHKLAVAYGKVYAIGGRNDDVSALASVEVYNQREKFWKDGVALPQARYNHAVAVLDGNIYVIGGYDAEMKLTSTVYRFKPGDSQWRPQKDMPVRGACITAATLNGNIYVAGLRSKVLRFKPSENGGAWSIAANTGVGKFCGMTVFEGKIRIYGGYNKGKGSEDIMCFDPETRTLNHVGYMNVGLFSHACVTILNHSSYITKSLG</sequence>
<accession>C3Y7G3</accession>
<evidence type="ECO:0000256" key="1">
    <source>
        <dbReference type="ARBA" id="ARBA00022441"/>
    </source>
</evidence>
<dbReference type="Pfam" id="PF00651">
    <property type="entry name" value="BTB"/>
    <property type="match status" value="1"/>
</dbReference>
<dbReference type="InterPro" id="IPR017096">
    <property type="entry name" value="BTB-kelch_protein"/>
</dbReference>
<name>C3Y7G3_BRAFL</name>
<feature type="domain" description="BTB" evidence="3">
    <location>
        <begin position="35"/>
        <end position="102"/>
    </location>
</feature>
<dbReference type="Pfam" id="PF01344">
    <property type="entry name" value="Kelch_1"/>
    <property type="match status" value="3"/>
</dbReference>
<dbReference type="InParanoid" id="C3Y7G3"/>
<evidence type="ECO:0000313" key="4">
    <source>
        <dbReference type="EMBL" id="EEN63791.1"/>
    </source>
</evidence>
<dbReference type="STRING" id="7739.C3Y7G3"/>
<dbReference type="SUPFAM" id="SSF117281">
    <property type="entry name" value="Kelch motif"/>
    <property type="match status" value="1"/>
</dbReference>
<dbReference type="Pfam" id="PF07707">
    <property type="entry name" value="BACK"/>
    <property type="match status" value="1"/>
</dbReference>
<dbReference type="SUPFAM" id="SSF54695">
    <property type="entry name" value="POZ domain"/>
    <property type="match status" value="1"/>
</dbReference>
<dbReference type="SMART" id="SM00875">
    <property type="entry name" value="BACK"/>
    <property type="match status" value="1"/>
</dbReference>
<dbReference type="InterPro" id="IPR011333">
    <property type="entry name" value="SKP1/BTB/POZ_sf"/>
</dbReference>
<keyword evidence="1" id="KW-0880">Kelch repeat</keyword>
<dbReference type="InterPro" id="IPR006652">
    <property type="entry name" value="Kelch_1"/>
</dbReference>
<dbReference type="PANTHER" id="PTHR24412:SF272">
    <property type="entry name" value="KELCH-LIKE PROTEIN DIABLO"/>
    <property type="match status" value="1"/>
</dbReference>
<dbReference type="PIRSF" id="PIRSF037037">
    <property type="entry name" value="Kelch-like_protein_gigaxonin"/>
    <property type="match status" value="1"/>
</dbReference>
<dbReference type="InterPro" id="IPR000210">
    <property type="entry name" value="BTB/POZ_dom"/>
</dbReference>
<dbReference type="Gene3D" id="2.120.10.80">
    <property type="entry name" value="Kelch-type beta propeller"/>
    <property type="match status" value="1"/>
</dbReference>
<dbReference type="PANTHER" id="PTHR24412">
    <property type="entry name" value="KELCH PROTEIN"/>
    <property type="match status" value="1"/>
</dbReference>
<dbReference type="SMART" id="SM00612">
    <property type="entry name" value="Kelch"/>
    <property type="match status" value="3"/>
</dbReference>
<dbReference type="InterPro" id="IPR015915">
    <property type="entry name" value="Kelch-typ_b-propeller"/>
</dbReference>
<dbReference type="InterPro" id="IPR011705">
    <property type="entry name" value="BACK"/>
</dbReference>
<dbReference type="PROSITE" id="PS50097">
    <property type="entry name" value="BTB"/>
    <property type="match status" value="1"/>
</dbReference>
<keyword evidence="2" id="KW-0677">Repeat</keyword>
<dbReference type="AlphaFoldDB" id="C3Y7G3"/>
<dbReference type="Gene3D" id="1.25.40.420">
    <property type="match status" value="1"/>
</dbReference>
<proteinExistence type="predicted"/>
<evidence type="ECO:0000259" key="3">
    <source>
        <dbReference type="PROSITE" id="PS50097"/>
    </source>
</evidence>
<gene>
    <name evidence="4" type="ORF">BRAFLDRAFT_56870</name>
</gene>
<reference evidence="4" key="1">
    <citation type="journal article" date="2008" name="Nature">
        <title>The amphioxus genome and the evolution of the chordate karyotype.</title>
        <authorList>
            <consortium name="US DOE Joint Genome Institute (JGI-PGF)"/>
            <person name="Putnam N.H."/>
            <person name="Butts T."/>
            <person name="Ferrier D.E.K."/>
            <person name="Furlong R.F."/>
            <person name="Hellsten U."/>
            <person name="Kawashima T."/>
            <person name="Robinson-Rechavi M."/>
            <person name="Shoguchi E."/>
            <person name="Terry A."/>
            <person name="Yu J.-K."/>
            <person name="Benito-Gutierrez E.L."/>
            <person name="Dubchak I."/>
            <person name="Garcia-Fernandez J."/>
            <person name="Gibson-Brown J.J."/>
            <person name="Grigoriev I.V."/>
            <person name="Horton A.C."/>
            <person name="de Jong P.J."/>
            <person name="Jurka J."/>
            <person name="Kapitonov V.V."/>
            <person name="Kohara Y."/>
            <person name="Kuroki Y."/>
            <person name="Lindquist E."/>
            <person name="Lucas S."/>
            <person name="Osoegawa K."/>
            <person name="Pennacchio L.A."/>
            <person name="Salamov A.A."/>
            <person name="Satou Y."/>
            <person name="Sauka-Spengler T."/>
            <person name="Schmutz J."/>
            <person name="Shin-I T."/>
            <person name="Toyoda A."/>
            <person name="Bronner-Fraser M."/>
            <person name="Fujiyama A."/>
            <person name="Holland L.Z."/>
            <person name="Holland P.W.H."/>
            <person name="Satoh N."/>
            <person name="Rokhsar D.S."/>
        </authorList>
    </citation>
    <scope>NUCLEOTIDE SEQUENCE [LARGE SCALE GENOMIC DNA]</scope>
    <source>
        <strain evidence="4">S238N-H82</strain>
        <tissue evidence="4">Testes</tissue>
    </source>
</reference>
<dbReference type="Gene3D" id="3.30.710.10">
    <property type="entry name" value="Potassium Channel Kv1.1, Chain A"/>
    <property type="match status" value="1"/>
</dbReference>
<dbReference type="EMBL" id="GG666489">
    <property type="protein sequence ID" value="EEN63791.1"/>
    <property type="molecule type" value="Genomic_DNA"/>
</dbReference>
<organism>
    <name type="scientific">Branchiostoma floridae</name>
    <name type="common">Florida lancelet</name>
    <name type="synonym">Amphioxus</name>
    <dbReference type="NCBI Taxonomy" id="7739"/>
    <lineage>
        <taxon>Eukaryota</taxon>
        <taxon>Metazoa</taxon>
        <taxon>Chordata</taxon>
        <taxon>Cephalochordata</taxon>
        <taxon>Leptocardii</taxon>
        <taxon>Amphioxiformes</taxon>
        <taxon>Branchiostomatidae</taxon>
        <taxon>Branchiostoma</taxon>
    </lineage>
</organism>
<dbReference type="FunFam" id="1.25.40.420:FF:000001">
    <property type="entry name" value="Kelch-like family member 12"/>
    <property type="match status" value="1"/>
</dbReference>
<protein>
    <recommendedName>
        <fullName evidence="3">BTB domain-containing protein</fullName>
    </recommendedName>
</protein>
<dbReference type="SMART" id="SM00225">
    <property type="entry name" value="BTB"/>
    <property type="match status" value="1"/>
</dbReference>
<dbReference type="eggNOG" id="KOG4441">
    <property type="taxonomic scope" value="Eukaryota"/>
</dbReference>